<dbReference type="GO" id="GO:0000964">
    <property type="term" value="P:mitochondrial RNA 5'-end processing"/>
    <property type="evidence" value="ECO:0007669"/>
    <property type="project" value="TreeGrafter"/>
</dbReference>
<dbReference type="OrthoDB" id="10249045at2759"/>
<dbReference type="Proteomes" id="UP000039865">
    <property type="component" value="Unassembled WGS sequence"/>
</dbReference>
<gene>
    <name evidence="2" type="primary">Contig9419.g476</name>
    <name evidence="2" type="ORF">STYLEM_13485</name>
</gene>
<dbReference type="EMBL" id="CCKQ01012790">
    <property type="protein sequence ID" value="CDW84422.1"/>
    <property type="molecule type" value="Genomic_DNA"/>
</dbReference>
<dbReference type="AlphaFoldDB" id="A0A078ATB8"/>
<accession>A0A078ATB8</accession>
<protein>
    <submittedName>
        <fullName evidence="2">Uncharacterized protein</fullName>
    </submittedName>
</protein>
<reference evidence="2 3" key="1">
    <citation type="submission" date="2014-06" db="EMBL/GenBank/DDBJ databases">
        <authorList>
            <person name="Swart Estienne"/>
        </authorList>
    </citation>
    <scope>NUCLEOTIDE SEQUENCE [LARGE SCALE GENOMIC DNA]</scope>
    <source>
        <strain evidence="2 3">130c</strain>
    </source>
</reference>
<dbReference type="InParanoid" id="A0A078ATB8"/>
<dbReference type="InterPro" id="IPR013943">
    <property type="entry name" value="Pet127"/>
</dbReference>
<dbReference type="GO" id="GO:0005740">
    <property type="term" value="C:mitochondrial envelope"/>
    <property type="evidence" value="ECO:0007669"/>
    <property type="project" value="TreeGrafter"/>
</dbReference>
<dbReference type="PANTHER" id="PTHR31014">
    <property type="entry name" value="MITOCHONDRIAL TRANSLATION SYSTEM COMPONENT PET127-RELATED"/>
    <property type="match status" value="1"/>
</dbReference>
<feature type="region of interest" description="Disordered" evidence="1">
    <location>
        <begin position="1"/>
        <end position="45"/>
    </location>
</feature>
<dbReference type="Pfam" id="PF08634">
    <property type="entry name" value="Pet127"/>
    <property type="match status" value="1"/>
</dbReference>
<dbReference type="PANTHER" id="PTHR31014:SF0">
    <property type="entry name" value="MITOCHONDRIAL TRANSLATION SYSTEM COMPONENT PET127-RELATED"/>
    <property type="match status" value="1"/>
</dbReference>
<dbReference type="OMA" id="KFMISQR"/>
<name>A0A078ATB8_STYLE</name>
<evidence type="ECO:0000313" key="2">
    <source>
        <dbReference type="EMBL" id="CDW84422.1"/>
    </source>
</evidence>
<organism evidence="2 3">
    <name type="scientific">Stylonychia lemnae</name>
    <name type="common">Ciliate</name>
    <dbReference type="NCBI Taxonomy" id="5949"/>
    <lineage>
        <taxon>Eukaryota</taxon>
        <taxon>Sar</taxon>
        <taxon>Alveolata</taxon>
        <taxon>Ciliophora</taxon>
        <taxon>Intramacronucleata</taxon>
        <taxon>Spirotrichea</taxon>
        <taxon>Stichotrichia</taxon>
        <taxon>Sporadotrichida</taxon>
        <taxon>Oxytrichidae</taxon>
        <taxon>Stylonychinae</taxon>
        <taxon>Stylonychia</taxon>
    </lineage>
</organism>
<sequence length="701" mass="81957">MLDEQEELEMKLPKFNQKNNFNRGNADDENQSYQPKFEKQQQHQQQIQQSNLAVERQTHMNIMMGNSRSSQMDQSNKSSQQIHHDFKEDHNVAQFDQKITAKFGEQMLNSISKVVQEKTKNPHNEDSSTITNGLYNSFDAPERLYQVKRIFNENVALKKKFVQKTKFTSFEKISDNLHQLPNFYLNRERVSKFLDIHKNEVTPIKNDWQDKKIIPLLANGLDAVLKTPGIYPVDSINQAEKGRLGNFFTKLPQYSQINEDAIAPYYPPGQDKNLQRLCYNMGCRYLMSTSTISSVLSHIYFCISNFKSPHFNNLTESYDREPLKFMISQRKPNTVFLTKVDKQKRIYSVDGDSGFIEPSNVVLLKMGKYMEKMLTVDHQTFRDHYILDSRTNKPNKEVGKNQSLLDPDYFKYMKSGGLFLRSQIDCQGIDKDGNEVVFELKTRATSVLRYEIGNYLDFLDYEIIKYKGRAQSYEREFYDLVRGGFLKYIMQCKIGQMSGAMVAYHNTQKIFGFEYISLQDMEKRVFGCSEFSDEVFKNSLGLVERIFDFILEDQDGIDSVRSDSTKGSQQNKIFKVGFYANEQERLLNIMVEVFDDDSFYQERFRSVLPEYMTDPIDYYISHKIKPQVYKYTVGIYPVLNGVFIDHSPILFEAGDSLQVKYQIQKAGRVEFNEYMKFLHEAYKCDTINIDNEYAGTWSFIV</sequence>
<evidence type="ECO:0000256" key="1">
    <source>
        <dbReference type="SAM" id="MobiDB-lite"/>
    </source>
</evidence>
<evidence type="ECO:0000313" key="3">
    <source>
        <dbReference type="Proteomes" id="UP000039865"/>
    </source>
</evidence>
<proteinExistence type="predicted"/>
<keyword evidence="3" id="KW-1185">Reference proteome</keyword>